<comment type="caution">
    <text evidence="1">The sequence shown here is derived from an EMBL/GenBank/DDBJ whole genome shotgun (WGS) entry which is preliminary data.</text>
</comment>
<sequence length="203" mass="22930">MSMSAFAAVGPMFTALDMLVRYSAAYDSVEPSIDRLKKRLENLSFLLRSIHELKPKHLALSDLFRSASKHVTEDLMVEFGDFLNEYGRPPKEHKQKYLRKLVNASDKVKKFVLSTRHEGIIRRVDEAVSKVVAEVNTLLQVEEMYNLNNMSDSMRAVLANLKEIPEPTSSSCARWKCVCSATSRWSVTSSQPATRSSRASMPT</sequence>
<name>A0A1Y2I3E5_9FUNG</name>
<gene>
    <name evidence="1" type="ORF">BCR44DRAFT_1175110</name>
</gene>
<protein>
    <submittedName>
        <fullName evidence="1">Uncharacterized protein</fullName>
    </submittedName>
</protein>
<reference evidence="1 2" key="1">
    <citation type="submission" date="2016-07" db="EMBL/GenBank/DDBJ databases">
        <title>Pervasive Adenine N6-methylation of Active Genes in Fungi.</title>
        <authorList>
            <consortium name="DOE Joint Genome Institute"/>
            <person name="Mondo S.J."/>
            <person name="Dannebaum R.O."/>
            <person name="Kuo R.C."/>
            <person name="Labutti K."/>
            <person name="Haridas S."/>
            <person name="Kuo A."/>
            <person name="Salamov A."/>
            <person name="Ahrendt S.R."/>
            <person name="Lipzen A."/>
            <person name="Sullivan W."/>
            <person name="Andreopoulos W.B."/>
            <person name="Clum A."/>
            <person name="Lindquist E."/>
            <person name="Daum C."/>
            <person name="Ramamoorthy G.K."/>
            <person name="Gryganskyi A."/>
            <person name="Culley D."/>
            <person name="Magnuson J.K."/>
            <person name="James T.Y."/>
            <person name="O'Malley M.A."/>
            <person name="Stajich J.E."/>
            <person name="Spatafora J.W."/>
            <person name="Visel A."/>
            <person name="Grigoriev I.V."/>
        </authorList>
    </citation>
    <scope>NUCLEOTIDE SEQUENCE [LARGE SCALE GENOMIC DNA]</scope>
    <source>
        <strain evidence="1 2">PL171</strain>
    </source>
</reference>
<keyword evidence="2" id="KW-1185">Reference proteome</keyword>
<organism evidence="1 2">
    <name type="scientific">Catenaria anguillulae PL171</name>
    <dbReference type="NCBI Taxonomy" id="765915"/>
    <lineage>
        <taxon>Eukaryota</taxon>
        <taxon>Fungi</taxon>
        <taxon>Fungi incertae sedis</taxon>
        <taxon>Blastocladiomycota</taxon>
        <taxon>Blastocladiomycetes</taxon>
        <taxon>Blastocladiales</taxon>
        <taxon>Catenariaceae</taxon>
        <taxon>Catenaria</taxon>
    </lineage>
</organism>
<proteinExistence type="predicted"/>
<accession>A0A1Y2I3E5</accession>
<dbReference type="Proteomes" id="UP000193411">
    <property type="component" value="Unassembled WGS sequence"/>
</dbReference>
<dbReference type="OrthoDB" id="2253126at2759"/>
<dbReference type="EMBL" id="MCFL01000003">
    <property type="protein sequence ID" value="ORZ40471.1"/>
    <property type="molecule type" value="Genomic_DNA"/>
</dbReference>
<evidence type="ECO:0000313" key="1">
    <source>
        <dbReference type="EMBL" id="ORZ40471.1"/>
    </source>
</evidence>
<dbReference type="AlphaFoldDB" id="A0A1Y2I3E5"/>
<evidence type="ECO:0000313" key="2">
    <source>
        <dbReference type="Proteomes" id="UP000193411"/>
    </source>
</evidence>